<sequence length="552" mass="62484">MRSILKLFLFWLILLFTPLLKGWSQPVDRLVINELMINPNNVASLPPFEYIELYNNGSTAIDLGNITLHINTNQISLPTHHLAPRQYVILCSPESVNEFARFGNAIGLSRWYALSNTGATVKLTANDEILDEVSYRDSWYNSSSKRNGGWSLERISPEWKCNINLNWSATLSLSGGTPGQSNTVWNKDFAPTLQIQHYHIQQNKVEIRFQIDAAFIDITSPNSFSLDEGIDNAIDVHVSNGSIILTFSKVVDPQKLYTLQFNGLKLCNLAIASFESKLFDQKEIQRGDIVINEILFNPREGGVDFVEIYNNTDYSINLQNFKLGNRTITSDFYLLESHQHLAITTHPDVLVQHYPQSHRQNILQTAALPPYANQQGIVTLYSDRDILIDSVYYNSNMHSGHLVQPKGVSLERLTPQKPLFHSASTLVGGVTPGYQNSTDDLGLQQNNIHLTSKTVSPNGDGYEDVLEINYELMQPNYIIAVEIYNEKGQLMRKLAHQNLAGTHGTLTWDGRNENGQPCVKGHYICYTRIFNHNGKTEQFKQPFVLIYSLTRH</sequence>
<evidence type="ECO:0000313" key="2">
    <source>
        <dbReference type="EMBL" id="TCV14082.1"/>
    </source>
</evidence>
<dbReference type="Proteomes" id="UP000295197">
    <property type="component" value="Unassembled WGS sequence"/>
</dbReference>
<dbReference type="EMBL" id="SMBZ01000017">
    <property type="protein sequence ID" value="TCV14082.1"/>
    <property type="molecule type" value="Genomic_DNA"/>
</dbReference>
<keyword evidence="3" id="KW-1185">Reference proteome</keyword>
<dbReference type="PROSITE" id="PS51841">
    <property type="entry name" value="LTD"/>
    <property type="match status" value="2"/>
</dbReference>
<evidence type="ECO:0000259" key="1">
    <source>
        <dbReference type="PROSITE" id="PS51841"/>
    </source>
</evidence>
<dbReference type="Pfam" id="PF13585">
    <property type="entry name" value="CHU_C"/>
    <property type="match status" value="1"/>
</dbReference>
<name>A0A4R3VYF8_9SPHI</name>
<dbReference type="InterPro" id="IPR001322">
    <property type="entry name" value="Lamin_tail_dom"/>
</dbReference>
<evidence type="ECO:0000313" key="3">
    <source>
        <dbReference type="Proteomes" id="UP000295197"/>
    </source>
</evidence>
<dbReference type="Gene3D" id="2.60.40.4070">
    <property type="match status" value="1"/>
</dbReference>
<dbReference type="SUPFAM" id="SSF74853">
    <property type="entry name" value="Lamin A/C globular tail domain"/>
    <property type="match status" value="2"/>
</dbReference>
<dbReference type="AlphaFoldDB" id="A0A4R3VYF8"/>
<organism evidence="2 3">
    <name type="scientific">Sphingobacterium alimentarium</name>
    <dbReference type="NCBI Taxonomy" id="797292"/>
    <lineage>
        <taxon>Bacteria</taxon>
        <taxon>Pseudomonadati</taxon>
        <taxon>Bacteroidota</taxon>
        <taxon>Sphingobacteriia</taxon>
        <taxon>Sphingobacteriales</taxon>
        <taxon>Sphingobacteriaceae</taxon>
        <taxon>Sphingobacterium</taxon>
    </lineage>
</organism>
<reference evidence="2 3" key="1">
    <citation type="submission" date="2019-03" db="EMBL/GenBank/DDBJ databases">
        <title>Genomic Encyclopedia of Type Strains, Phase IV (KMG-IV): sequencing the most valuable type-strain genomes for metagenomic binning, comparative biology and taxonomic classification.</title>
        <authorList>
            <person name="Goeker M."/>
        </authorList>
    </citation>
    <scope>NUCLEOTIDE SEQUENCE [LARGE SCALE GENOMIC DNA]</scope>
    <source>
        <strain evidence="2 3">DSM 22362</strain>
    </source>
</reference>
<feature type="domain" description="LTD" evidence="1">
    <location>
        <begin position="277"/>
        <end position="395"/>
    </location>
</feature>
<gene>
    <name evidence="2" type="ORF">EDC17_101742</name>
</gene>
<dbReference type="RefSeq" id="WP_132777545.1">
    <property type="nucleotide sequence ID" value="NZ_SMBZ01000017.1"/>
</dbReference>
<dbReference type="InterPro" id="IPR036415">
    <property type="entry name" value="Lamin_tail_dom_sf"/>
</dbReference>
<feature type="domain" description="LTD" evidence="1">
    <location>
        <begin position="16"/>
        <end position="137"/>
    </location>
</feature>
<dbReference type="OrthoDB" id="9758406at2"/>
<proteinExistence type="predicted"/>
<accession>A0A4R3VYF8</accession>
<dbReference type="Pfam" id="PF00932">
    <property type="entry name" value="LTD"/>
    <property type="match status" value="2"/>
</dbReference>
<protein>
    <submittedName>
        <fullName evidence="2">CHU domain-containing protein</fullName>
    </submittedName>
</protein>
<comment type="caution">
    <text evidence="2">The sequence shown here is derived from an EMBL/GenBank/DDBJ whole genome shotgun (WGS) entry which is preliminary data.</text>
</comment>